<dbReference type="EMBL" id="CP024634">
    <property type="protein sequence ID" value="AYQ56534.1"/>
    <property type="molecule type" value="Genomic_DNA"/>
</dbReference>
<evidence type="ECO:0000313" key="2">
    <source>
        <dbReference type="EMBL" id="AYQ56534.1"/>
    </source>
</evidence>
<keyword evidence="1" id="KW-1133">Transmembrane helix</keyword>
<evidence type="ECO:0000256" key="1">
    <source>
        <dbReference type="SAM" id="Phobius"/>
    </source>
</evidence>
<gene>
    <name evidence="2" type="ORF">MS2017_0806</name>
</gene>
<keyword evidence="1" id="KW-0472">Membrane</keyword>
<dbReference type="Proteomes" id="UP000278334">
    <property type="component" value="Chromosome"/>
</dbReference>
<evidence type="ECO:0008006" key="4">
    <source>
        <dbReference type="Google" id="ProtNLM"/>
    </source>
</evidence>
<sequence length="77" mass="9088">MPIQPLHPYNTQDYNRYSYATNNPLKYVDMNGFGWFSKARRNIAKFYKKYGRQIASIDILFISGVNIYVAGFFIKHD</sequence>
<proteinExistence type="predicted"/>
<accession>A0A3G3ILS6</accession>
<dbReference type="AlphaFoldDB" id="A0A3G3ILS6"/>
<protein>
    <recommendedName>
        <fullName evidence="4">RHS repeat-associated core domain-containing protein</fullName>
    </recommendedName>
</protein>
<dbReference type="RefSeq" id="WP_122951339.1">
    <property type="nucleotide sequence ID" value="NZ_CP024634.1"/>
</dbReference>
<name>A0A3G3ILS6_9GAMM</name>
<organism evidence="2 3">
    <name type="scientific">Bathymodiolus thermophilus thioautotrophic gill symbiont</name>
    <dbReference type="NCBI Taxonomy" id="2360"/>
    <lineage>
        <taxon>Bacteria</taxon>
        <taxon>Pseudomonadati</taxon>
        <taxon>Pseudomonadota</taxon>
        <taxon>Gammaproteobacteria</taxon>
        <taxon>sulfur-oxidizing symbionts</taxon>
    </lineage>
</organism>
<reference evidence="2 3" key="1">
    <citation type="submission" date="2017-11" db="EMBL/GenBank/DDBJ databases">
        <title>Genome sequence of the bacterial symbiont EPR9N from a vent mussel Bathymodiolus thermophilus.</title>
        <authorList>
            <person name="Won Y.-J."/>
        </authorList>
    </citation>
    <scope>NUCLEOTIDE SEQUENCE [LARGE SCALE GENOMIC DNA]</scope>
    <source>
        <strain evidence="2 3">EPR9N</strain>
    </source>
</reference>
<evidence type="ECO:0000313" key="3">
    <source>
        <dbReference type="Proteomes" id="UP000278334"/>
    </source>
</evidence>
<feature type="transmembrane region" description="Helical" evidence="1">
    <location>
        <begin position="54"/>
        <end position="74"/>
    </location>
</feature>
<dbReference type="KEGG" id="bthg:MS2017_0806"/>
<keyword evidence="1" id="KW-0812">Transmembrane</keyword>